<dbReference type="Pfam" id="PF00430">
    <property type="entry name" value="ATP-synt_B"/>
    <property type="match status" value="1"/>
</dbReference>
<gene>
    <name evidence="11 13" type="primary">atpF</name>
</gene>
<evidence type="ECO:0000313" key="14">
    <source>
        <dbReference type="EMBL" id="QKS32262.1"/>
    </source>
</evidence>
<dbReference type="CDD" id="cd06503">
    <property type="entry name" value="ATP-synt_Fo_b"/>
    <property type="match status" value="1"/>
</dbReference>
<evidence type="ECO:0000256" key="4">
    <source>
        <dbReference type="ARBA" id="ARBA00022692"/>
    </source>
</evidence>
<dbReference type="GO" id="GO:0009535">
    <property type="term" value="C:chloroplast thylakoid membrane"/>
    <property type="evidence" value="ECO:0007669"/>
    <property type="project" value="UniProtKB-SubCell"/>
</dbReference>
<keyword evidence="7 11" id="KW-0406">Ion transport</keyword>
<keyword evidence="9 11" id="KW-0066">ATP synthesis</keyword>
<dbReference type="PANTHER" id="PTHR34264">
    <property type="entry name" value="ATP SYNTHASE SUBUNIT B, CHLOROPLASTIC"/>
    <property type="match status" value="1"/>
</dbReference>
<comment type="similarity">
    <text evidence="11 12">Belongs to the ATPase B chain family.</text>
</comment>
<keyword evidence="3 11" id="KW-0138">CF(0)</keyword>
<evidence type="ECO:0000256" key="3">
    <source>
        <dbReference type="ARBA" id="ARBA00022547"/>
    </source>
</evidence>
<dbReference type="PANTHER" id="PTHR34264:SF3">
    <property type="entry name" value="ATP SYNTHASE SUBUNIT B, CHLOROPLASTIC"/>
    <property type="match status" value="1"/>
</dbReference>
<dbReference type="InterPro" id="IPR002146">
    <property type="entry name" value="ATP_synth_b/b'su_bac/chlpt"/>
</dbReference>
<feature type="transmembrane region" description="Helical" evidence="11">
    <location>
        <begin position="20"/>
        <end position="41"/>
    </location>
</feature>
<evidence type="ECO:0000313" key="13">
    <source>
        <dbReference type="EMBL" id="AXG75876.1"/>
    </source>
</evidence>
<keyword evidence="2 11" id="KW-0813">Transport</keyword>
<evidence type="ECO:0000256" key="10">
    <source>
        <dbReference type="ARBA" id="ARBA00025198"/>
    </source>
</evidence>
<geneLocation type="chloroplast" evidence="13"/>
<comment type="subunit">
    <text evidence="11">F-type ATPases have 2 components, F(1) - the catalytic core - and F(0) - the membrane proton channel. F(1) has five subunits: alpha(3), beta(3), gamma(1), delta(1), epsilon(1). F(0) has four main subunits: a(1), b(1), b'(1) and c(10-14). The alpha and beta chains form an alternating ring which encloses part of the gamma chain. F(1) is attached to F(0) by a central stalk formed by the gamma and epsilon chains, while a peripheral stalk is formed by the delta, b and b' chains.</text>
</comment>
<keyword evidence="11" id="KW-0793">Thylakoid</keyword>
<proteinExistence type="inferred from homology"/>
<dbReference type="GeneID" id="37867926"/>
<dbReference type="HAMAP" id="MF_01398">
    <property type="entry name" value="ATP_synth_b_bprime"/>
    <property type="match status" value="1"/>
</dbReference>
<reference evidence="13" key="1">
    <citation type="submission" date="2018-01" db="EMBL/GenBank/DDBJ databases">
        <title>Complete Chloroplast Genome of Caulerpa lentillifera.</title>
        <authorList>
            <person name="Gao D."/>
            <person name="Sun Z."/>
            <person name="Yao J."/>
            <person name="Tan W."/>
        </authorList>
    </citation>
    <scope>NUCLEOTIDE SEQUENCE</scope>
</reference>
<protein>
    <recommendedName>
        <fullName evidence="11">ATP synthase subunit b, chloroplastic</fullName>
    </recommendedName>
    <alternativeName>
        <fullName evidence="11">ATP synthase F(0) sector subunit b</fullName>
    </alternativeName>
    <alternativeName>
        <fullName evidence="11">ATPase subunit I</fullName>
    </alternativeName>
</protein>
<evidence type="ECO:0000256" key="6">
    <source>
        <dbReference type="ARBA" id="ARBA00022989"/>
    </source>
</evidence>
<dbReference type="GO" id="GO:0045259">
    <property type="term" value="C:proton-transporting ATP synthase complex"/>
    <property type="evidence" value="ECO:0007669"/>
    <property type="project" value="UniProtKB-KW"/>
</dbReference>
<keyword evidence="4 11" id="KW-0812">Transmembrane</keyword>
<name>A0A345HGY6_9CHLO</name>
<reference evidence="14" key="2">
    <citation type="submission" date="2019-07" db="EMBL/GenBank/DDBJ databases">
        <authorList>
            <person name="Jia X."/>
        </authorList>
    </citation>
    <scope>NUCLEOTIDE SEQUENCE</scope>
</reference>
<evidence type="ECO:0000256" key="8">
    <source>
        <dbReference type="ARBA" id="ARBA00023136"/>
    </source>
</evidence>
<keyword evidence="13" id="KW-0150">Chloroplast</keyword>
<sequence>MFAFNQSWGIQTNIFETNILNLEVVLAIVIFFVGDAVQSLLTKRQESILSNLQQAKDRGSEAEKIFLKAQKKYDNASSQVNDVIYEAQKSIDEEKKQSQLQIEIDLDRLKQFQKSTIYYQQQKIQKQISRKILISVNQKVQQKFQKRLNKKFHKSINTSSIELLQKLVS</sequence>
<keyword evidence="13" id="KW-0934">Plastid</keyword>
<evidence type="ECO:0000256" key="11">
    <source>
        <dbReference type="HAMAP-Rule" id="MF_01398"/>
    </source>
</evidence>
<keyword evidence="8 11" id="KW-0472">Membrane</keyword>
<dbReference type="EMBL" id="MG753774">
    <property type="protein sequence ID" value="AXG75876.1"/>
    <property type="molecule type" value="Genomic_DNA"/>
</dbReference>
<comment type="subcellular location">
    <subcellularLocation>
        <location evidence="1">Membrane</location>
        <topology evidence="1">Single-pass membrane protein</topology>
    </subcellularLocation>
    <subcellularLocation>
        <location evidence="11">Plastid</location>
        <location evidence="11">Chloroplast thylakoid membrane</location>
        <topology evidence="11">Single-pass membrane protein</topology>
    </subcellularLocation>
</comment>
<evidence type="ECO:0000256" key="7">
    <source>
        <dbReference type="ARBA" id="ARBA00023065"/>
    </source>
</evidence>
<keyword evidence="5 11" id="KW-0375">Hydrogen ion transport</keyword>
<dbReference type="RefSeq" id="YP_009514416.1">
    <property type="nucleotide sequence ID" value="NC_039377.1"/>
</dbReference>
<evidence type="ECO:0000256" key="2">
    <source>
        <dbReference type="ARBA" id="ARBA00022448"/>
    </source>
</evidence>
<evidence type="ECO:0000256" key="1">
    <source>
        <dbReference type="ARBA" id="ARBA00004167"/>
    </source>
</evidence>
<comment type="function">
    <text evidence="10 11">F(1)F(0) ATP synthase produces ATP from ADP in the presence of a proton or sodium gradient. F-type ATPases consist of two structural domains, F(1) containing the extramembraneous catalytic core and F(0) containing the membrane proton channel, linked together by a central stalk and a peripheral stalk. During catalysis, ATP synthesis in the catalytic domain of F(1) is coupled via a rotary mechanism of the central stalk subunits to proton translocation.</text>
</comment>
<accession>A0A345HGY6</accession>
<comment type="miscellaneous">
    <text evidence="11">In plastids the F-type ATPase is also known as CF(1)CF(0).</text>
</comment>
<evidence type="ECO:0000256" key="5">
    <source>
        <dbReference type="ARBA" id="ARBA00022781"/>
    </source>
</evidence>
<dbReference type="AlphaFoldDB" id="A0A345HGY6"/>
<evidence type="ECO:0000256" key="9">
    <source>
        <dbReference type="ARBA" id="ARBA00023310"/>
    </source>
</evidence>
<evidence type="ECO:0000256" key="12">
    <source>
        <dbReference type="RuleBase" id="RU003848"/>
    </source>
</evidence>
<dbReference type="EMBL" id="MN201587">
    <property type="protein sequence ID" value="QKS32262.1"/>
    <property type="molecule type" value="Genomic_DNA"/>
</dbReference>
<dbReference type="GO" id="GO:0046933">
    <property type="term" value="F:proton-transporting ATP synthase activity, rotational mechanism"/>
    <property type="evidence" value="ECO:0007669"/>
    <property type="project" value="UniProtKB-UniRule"/>
</dbReference>
<organism evidence="13">
    <name type="scientific">Caulerpa lentillifera</name>
    <dbReference type="NCBI Taxonomy" id="148947"/>
    <lineage>
        <taxon>Eukaryota</taxon>
        <taxon>Viridiplantae</taxon>
        <taxon>Chlorophyta</taxon>
        <taxon>core chlorophytes</taxon>
        <taxon>Ulvophyceae</taxon>
        <taxon>TCBD clade</taxon>
        <taxon>Bryopsidales</taxon>
        <taxon>Halimedineae</taxon>
        <taxon>Caulerpaceae</taxon>
        <taxon>Caulerpa</taxon>
    </lineage>
</organism>
<comment type="function">
    <text evidence="11">Component of the F(0) channel, it forms part of the peripheral stalk, linking F(1) to F(0).</text>
</comment>
<keyword evidence="6 11" id="KW-1133">Transmembrane helix</keyword>